<dbReference type="AlphaFoldDB" id="K0E0L0"/>
<organism evidence="1 2">
    <name type="scientific">Paraburkholderia phenoliruptrix BR3459a</name>
    <dbReference type="NCBI Taxonomy" id="1229205"/>
    <lineage>
        <taxon>Bacteria</taxon>
        <taxon>Pseudomonadati</taxon>
        <taxon>Pseudomonadota</taxon>
        <taxon>Betaproteobacteria</taxon>
        <taxon>Burkholderiales</taxon>
        <taxon>Burkholderiaceae</taxon>
        <taxon>Paraburkholderia</taxon>
    </lineage>
</organism>
<name>K0E0L0_9BURK</name>
<dbReference type="HOGENOM" id="CLU_2536142_0_0_4"/>
<dbReference type="Proteomes" id="UP000010105">
    <property type="component" value="Plasmid pSYMBR3459"/>
</dbReference>
<dbReference type="PATRIC" id="fig|1229205.11.peg.7021"/>
<protein>
    <submittedName>
        <fullName evidence="1">Uncharacterized protein</fullName>
    </submittedName>
</protein>
<sequence>MANAYARRIMLPRYVETVTCGEGDPSATRVDLPNGKRYFARPMYVEGETNSADGVHTWRGTLNISSLASMSIVAILIECLQSK</sequence>
<keyword evidence="1" id="KW-0614">Plasmid</keyword>
<accession>K0E0L0</accession>
<reference evidence="1 2" key="1">
    <citation type="journal article" date="2012" name="J. Bacteriol.">
        <title>Complete Genome Sequence of Burkholderia phenoliruptrix BR3459a (CLA1), a Heat-Tolerant, Nitrogen-Fixing Symbiont of Mimosa flocculosa.</title>
        <authorList>
            <person name="de Oliveira Cunha C."/>
            <person name="Goda Zuleta L.F."/>
            <person name="Paula de Almeida L.G."/>
            <person name="Prioli Ciapina L."/>
            <person name="Lustrino Borges W."/>
            <person name="Pitard R.M."/>
            <person name="Baldani J.I."/>
            <person name="Straliotto R."/>
            <person name="de Faria S.M."/>
            <person name="Hungria M."/>
            <person name="Sousa Cavada B."/>
            <person name="Mercante F.M."/>
            <person name="Ribeiro de Vasconcelos A.T."/>
        </authorList>
    </citation>
    <scope>NUCLEOTIDE SEQUENCE [LARGE SCALE GENOMIC DNA]</scope>
    <source>
        <strain evidence="1 2">BR3459a</strain>
        <plasmid evidence="1 2">pSYMBR3459</plasmid>
    </source>
</reference>
<geneLocation type="plasmid" evidence="1 2">
    <name>pSYMBR3459</name>
</geneLocation>
<evidence type="ECO:0000313" key="1">
    <source>
        <dbReference type="EMBL" id="AFT90287.1"/>
    </source>
</evidence>
<evidence type="ECO:0000313" key="2">
    <source>
        <dbReference type="Proteomes" id="UP000010105"/>
    </source>
</evidence>
<dbReference type="EMBL" id="CP003865">
    <property type="protein sequence ID" value="AFT90287.1"/>
    <property type="molecule type" value="Genomic_DNA"/>
</dbReference>
<gene>
    <name evidence="1" type="ORF">BUPH_08376</name>
</gene>
<proteinExistence type="predicted"/>
<dbReference type="KEGG" id="bpx:BUPH_08376"/>